<dbReference type="EMBL" id="JRRC01042767">
    <property type="protein sequence ID" value="KHF98534.1"/>
    <property type="molecule type" value="Genomic_DNA"/>
</dbReference>
<reference evidence="2" key="1">
    <citation type="submission" date="2014-09" db="EMBL/GenBank/DDBJ databases">
        <authorList>
            <person name="Mudge J."/>
            <person name="Ramaraj T."/>
            <person name="Lindquist I.E."/>
            <person name="Bharti A.K."/>
            <person name="Sundararajan A."/>
            <person name="Cameron C.T."/>
            <person name="Woodward J.E."/>
            <person name="May G.D."/>
            <person name="Brubaker C."/>
            <person name="Broadhvest J."/>
            <person name="Wilkins T.A."/>
        </authorList>
    </citation>
    <scope>NUCLEOTIDE SEQUENCE</scope>
    <source>
        <strain evidence="2">cv. AKA8401</strain>
    </source>
</reference>
<protein>
    <submittedName>
        <fullName evidence="1">Uncharacterized protein</fullName>
    </submittedName>
</protein>
<evidence type="ECO:0000313" key="1">
    <source>
        <dbReference type="EMBL" id="KHF98534.1"/>
    </source>
</evidence>
<keyword evidence="2" id="KW-1185">Reference proteome</keyword>
<name>A0A0B0MCM7_GOSAR</name>
<proteinExistence type="predicted"/>
<gene>
    <name evidence="1" type="ORF">F383_37859</name>
</gene>
<dbReference type="AlphaFoldDB" id="A0A0B0MCM7"/>
<organism evidence="1 2">
    <name type="scientific">Gossypium arboreum</name>
    <name type="common">Tree cotton</name>
    <name type="synonym">Gossypium nanking</name>
    <dbReference type="NCBI Taxonomy" id="29729"/>
    <lineage>
        <taxon>Eukaryota</taxon>
        <taxon>Viridiplantae</taxon>
        <taxon>Streptophyta</taxon>
        <taxon>Embryophyta</taxon>
        <taxon>Tracheophyta</taxon>
        <taxon>Spermatophyta</taxon>
        <taxon>Magnoliopsida</taxon>
        <taxon>eudicotyledons</taxon>
        <taxon>Gunneridae</taxon>
        <taxon>Pentapetalae</taxon>
        <taxon>rosids</taxon>
        <taxon>malvids</taxon>
        <taxon>Malvales</taxon>
        <taxon>Malvaceae</taxon>
        <taxon>Malvoideae</taxon>
        <taxon>Gossypium</taxon>
    </lineage>
</organism>
<sequence>MRITSPSPVHRGIFATFLAGSRQVSGKVLKSTKEESCSSFCLKGKL</sequence>
<accession>A0A0B0MCM7</accession>
<dbReference type="Proteomes" id="UP000032142">
    <property type="component" value="Unassembled WGS sequence"/>
</dbReference>
<evidence type="ECO:0000313" key="2">
    <source>
        <dbReference type="Proteomes" id="UP000032142"/>
    </source>
</evidence>
<comment type="caution">
    <text evidence="1">The sequence shown here is derived from an EMBL/GenBank/DDBJ whole genome shotgun (WGS) entry which is preliminary data.</text>
</comment>